<evidence type="ECO:0000259" key="1">
    <source>
        <dbReference type="Pfam" id="PF08332"/>
    </source>
</evidence>
<dbReference type="AlphaFoldDB" id="A0A921HPZ1"/>
<accession>A0A921HPZ1</accession>
<dbReference type="SUPFAM" id="SSF54427">
    <property type="entry name" value="NTF2-like"/>
    <property type="match status" value="1"/>
</dbReference>
<dbReference type="Pfam" id="PF08332">
    <property type="entry name" value="CaMKII_AD"/>
    <property type="match status" value="1"/>
</dbReference>
<dbReference type="RefSeq" id="WP_303996778.1">
    <property type="nucleotide sequence ID" value="NZ_DXWG01000007.1"/>
</dbReference>
<evidence type="ECO:0000313" key="3">
    <source>
        <dbReference type="Proteomes" id="UP000780768"/>
    </source>
</evidence>
<name>A0A921HPZ1_9FIRM</name>
<dbReference type="InterPro" id="IPR013543">
    <property type="entry name" value="Ca/CaM-dep_prot_kinase-assoc"/>
</dbReference>
<proteinExistence type="predicted"/>
<feature type="domain" description="Calcium/calmodulin-dependent protein kinase II association-domain" evidence="1">
    <location>
        <begin position="6"/>
        <end position="130"/>
    </location>
</feature>
<sequence>MGTTIQEINSVVNRYIHAIHTQNEAEFKSLWCGADTDTMISVTNVYQGIEKIYTDFIIGAIQKAYTDIKLIADEPPEIHLLDNQTAIVIFKYHTECIKREDGSTFGISGMETQVMKCIDGQWKLCHIHYSM</sequence>
<reference evidence="2" key="2">
    <citation type="submission" date="2021-09" db="EMBL/GenBank/DDBJ databases">
        <authorList>
            <person name="Gilroy R."/>
        </authorList>
    </citation>
    <scope>NUCLEOTIDE SEQUENCE</scope>
    <source>
        <strain evidence="2">7318</strain>
    </source>
</reference>
<gene>
    <name evidence="2" type="ORF">K8V65_04015</name>
</gene>
<reference evidence="2" key="1">
    <citation type="journal article" date="2021" name="PeerJ">
        <title>Extensive microbial diversity within the chicken gut microbiome revealed by metagenomics and culture.</title>
        <authorList>
            <person name="Gilroy R."/>
            <person name="Ravi A."/>
            <person name="Getino M."/>
            <person name="Pursley I."/>
            <person name="Horton D.L."/>
            <person name="Alikhan N.F."/>
            <person name="Baker D."/>
            <person name="Gharbi K."/>
            <person name="Hall N."/>
            <person name="Watson M."/>
            <person name="Adriaenssens E.M."/>
            <person name="Foster-Nyarko E."/>
            <person name="Jarju S."/>
            <person name="Secka A."/>
            <person name="Antonio M."/>
            <person name="Oren A."/>
            <person name="Chaudhuri R.R."/>
            <person name="La Ragione R."/>
            <person name="Hildebrand F."/>
            <person name="Pallen M.J."/>
        </authorList>
    </citation>
    <scope>NUCLEOTIDE SEQUENCE</scope>
    <source>
        <strain evidence="2">7318</strain>
    </source>
</reference>
<dbReference type="InterPro" id="IPR032710">
    <property type="entry name" value="NTF2-like_dom_sf"/>
</dbReference>
<dbReference type="Proteomes" id="UP000780768">
    <property type="component" value="Unassembled WGS sequence"/>
</dbReference>
<protein>
    <submittedName>
        <fullName evidence="2">Nuclear transport factor 2 family protein</fullName>
    </submittedName>
</protein>
<dbReference type="EMBL" id="DYVR01000105">
    <property type="protein sequence ID" value="HJF84806.1"/>
    <property type="molecule type" value="Genomic_DNA"/>
</dbReference>
<dbReference type="GO" id="GO:0005516">
    <property type="term" value="F:calmodulin binding"/>
    <property type="evidence" value="ECO:0007669"/>
    <property type="project" value="InterPro"/>
</dbReference>
<organism evidence="2 3">
    <name type="scientific">Megamonas hypermegale</name>
    <dbReference type="NCBI Taxonomy" id="158847"/>
    <lineage>
        <taxon>Bacteria</taxon>
        <taxon>Bacillati</taxon>
        <taxon>Bacillota</taxon>
        <taxon>Negativicutes</taxon>
        <taxon>Selenomonadales</taxon>
        <taxon>Selenomonadaceae</taxon>
        <taxon>Megamonas</taxon>
    </lineage>
</organism>
<evidence type="ECO:0000313" key="2">
    <source>
        <dbReference type="EMBL" id="HJF84806.1"/>
    </source>
</evidence>
<dbReference type="Gene3D" id="3.10.450.50">
    <property type="match status" value="1"/>
</dbReference>
<comment type="caution">
    <text evidence="2">The sequence shown here is derived from an EMBL/GenBank/DDBJ whole genome shotgun (WGS) entry which is preliminary data.</text>
</comment>
<dbReference type="GO" id="GO:0004683">
    <property type="term" value="F:calcium/calmodulin-dependent protein kinase activity"/>
    <property type="evidence" value="ECO:0007669"/>
    <property type="project" value="InterPro"/>
</dbReference>